<keyword evidence="3" id="KW-0238">DNA-binding</keyword>
<dbReference type="InterPro" id="IPR017956">
    <property type="entry name" value="AT_hook_DNA-bd_motif"/>
</dbReference>
<evidence type="ECO:0000256" key="1">
    <source>
        <dbReference type="ARBA" id="ARBA00004123"/>
    </source>
</evidence>
<feature type="compositionally biased region" description="Basic and acidic residues" evidence="6">
    <location>
        <begin position="939"/>
        <end position="953"/>
    </location>
</feature>
<dbReference type="InterPro" id="IPR000116">
    <property type="entry name" value="HMGA"/>
</dbReference>
<dbReference type="STRING" id="74649.A0A2P6QV31"/>
<dbReference type="OMA" id="NANCKEE"/>
<evidence type="ECO:0000256" key="4">
    <source>
        <dbReference type="ARBA" id="ARBA00023163"/>
    </source>
</evidence>
<evidence type="ECO:0000256" key="5">
    <source>
        <dbReference type="ARBA" id="ARBA00023242"/>
    </source>
</evidence>
<dbReference type="GO" id="GO:0005634">
    <property type="term" value="C:nucleus"/>
    <property type="evidence" value="ECO:0007669"/>
    <property type="project" value="UniProtKB-SubCell"/>
</dbReference>
<accession>A0A2P6QV31</accession>
<feature type="region of interest" description="Disordered" evidence="6">
    <location>
        <begin position="441"/>
        <end position="479"/>
    </location>
</feature>
<feature type="region of interest" description="Disordered" evidence="6">
    <location>
        <begin position="238"/>
        <end position="329"/>
    </location>
</feature>
<evidence type="ECO:0000313" key="8">
    <source>
        <dbReference type="Proteomes" id="UP000238479"/>
    </source>
</evidence>
<dbReference type="GO" id="GO:0003677">
    <property type="term" value="F:DNA binding"/>
    <property type="evidence" value="ECO:0007669"/>
    <property type="project" value="UniProtKB-KW"/>
</dbReference>
<proteinExistence type="predicted"/>
<dbReference type="AlphaFoldDB" id="A0A2P6QV31"/>
<protein>
    <submittedName>
        <fullName evidence="7">Putative transcription factor WD40-like family</fullName>
    </submittedName>
</protein>
<organism evidence="7 8">
    <name type="scientific">Rosa chinensis</name>
    <name type="common">China rose</name>
    <dbReference type="NCBI Taxonomy" id="74649"/>
    <lineage>
        <taxon>Eukaryota</taxon>
        <taxon>Viridiplantae</taxon>
        <taxon>Streptophyta</taxon>
        <taxon>Embryophyta</taxon>
        <taxon>Tracheophyta</taxon>
        <taxon>Spermatophyta</taxon>
        <taxon>Magnoliopsida</taxon>
        <taxon>eudicotyledons</taxon>
        <taxon>Gunneridae</taxon>
        <taxon>Pentapetalae</taxon>
        <taxon>rosids</taxon>
        <taxon>fabids</taxon>
        <taxon>Rosales</taxon>
        <taxon>Rosaceae</taxon>
        <taxon>Rosoideae</taxon>
        <taxon>Rosoideae incertae sedis</taxon>
        <taxon>Rosa</taxon>
    </lineage>
</organism>
<feature type="compositionally biased region" description="Basic and acidic residues" evidence="6">
    <location>
        <begin position="296"/>
        <end position="312"/>
    </location>
</feature>
<dbReference type="InterPro" id="IPR001680">
    <property type="entry name" value="WD40_rpt"/>
</dbReference>
<dbReference type="SUPFAM" id="SSF50978">
    <property type="entry name" value="WD40 repeat-like"/>
    <property type="match status" value="1"/>
</dbReference>
<feature type="compositionally biased region" description="Basic residues" evidence="6">
    <location>
        <begin position="386"/>
        <end position="396"/>
    </location>
</feature>
<name>A0A2P6QV31_ROSCH</name>
<dbReference type="GO" id="GO:0000785">
    <property type="term" value="C:chromatin"/>
    <property type="evidence" value="ECO:0007669"/>
    <property type="project" value="InterPro"/>
</dbReference>
<evidence type="ECO:0000313" key="7">
    <source>
        <dbReference type="EMBL" id="PRQ38036.1"/>
    </source>
</evidence>
<dbReference type="PRINTS" id="PR00929">
    <property type="entry name" value="ATHOOK"/>
</dbReference>
<evidence type="ECO:0000256" key="2">
    <source>
        <dbReference type="ARBA" id="ARBA00022737"/>
    </source>
</evidence>
<dbReference type="PANTHER" id="PTHR15052:SF2">
    <property type="entry name" value="GENERAL TRANSCRIPTION FACTOR 3C POLYPEPTIDE 2"/>
    <property type="match status" value="1"/>
</dbReference>
<dbReference type="Gene3D" id="2.130.10.10">
    <property type="entry name" value="YVTN repeat-like/Quinoprotein amine dehydrogenase"/>
    <property type="match status" value="1"/>
</dbReference>
<feature type="region of interest" description="Disordered" evidence="6">
    <location>
        <begin position="372"/>
        <end position="408"/>
    </location>
</feature>
<feature type="compositionally biased region" description="Basic residues" evidence="6">
    <location>
        <begin position="15"/>
        <end position="25"/>
    </location>
</feature>
<dbReference type="GO" id="GO:0000127">
    <property type="term" value="C:transcription factor TFIIIC complex"/>
    <property type="evidence" value="ECO:0007669"/>
    <property type="project" value="TreeGrafter"/>
</dbReference>
<dbReference type="SMART" id="SM00384">
    <property type="entry name" value="AT_hook"/>
    <property type="match status" value="4"/>
</dbReference>
<dbReference type="PRINTS" id="PR00930">
    <property type="entry name" value="HIGHMOBLTYIY"/>
</dbReference>
<feature type="compositionally biased region" description="Basic residues" evidence="6">
    <location>
        <begin position="511"/>
        <end position="520"/>
    </location>
</feature>
<keyword evidence="4" id="KW-0804">Transcription</keyword>
<gene>
    <name evidence="7" type="ORF">RchiOBHm_Chr4g0409331</name>
</gene>
<keyword evidence="8" id="KW-1185">Reference proteome</keyword>
<dbReference type="PANTHER" id="PTHR15052">
    <property type="entry name" value="RNA POLYMERASE III TRANSCRIPTION INITIATION FACTOR COMPLEX SUBUNIT"/>
    <property type="match status" value="1"/>
</dbReference>
<dbReference type="SMART" id="SM00320">
    <property type="entry name" value="WD40"/>
    <property type="match status" value="5"/>
</dbReference>
<dbReference type="OrthoDB" id="4703at2759"/>
<feature type="region of interest" description="Disordered" evidence="6">
    <location>
        <begin position="1"/>
        <end position="45"/>
    </location>
</feature>
<feature type="compositionally biased region" description="Basic residues" evidence="6">
    <location>
        <begin position="448"/>
        <end position="459"/>
    </location>
</feature>
<keyword evidence="2" id="KW-0677">Repeat</keyword>
<dbReference type="EMBL" id="PDCK01000042">
    <property type="protein sequence ID" value="PRQ38036.1"/>
    <property type="molecule type" value="Genomic_DNA"/>
</dbReference>
<dbReference type="InterPro" id="IPR015943">
    <property type="entry name" value="WD40/YVTN_repeat-like_dom_sf"/>
</dbReference>
<feature type="region of interest" description="Disordered" evidence="6">
    <location>
        <begin position="1006"/>
        <end position="1052"/>
    </location>
</feature>
<dbReference type="Proteomes" id="UP000238479">
    <property type="component" value="Chromosome 4"/>
</dbReference>
<dbReference type="InterPro" id="IPR036322">
    <property type="entry name" value="WD40_repeat_dom_sf"/>
</dbReference>
<feature type="region of interest" description="Disordered" evidence="6">
    <location>
        <begin position="492"/>
        <end position="520"/>
    </location>
</feature>
<keyword evidence="5" id="KW-0539">Nucleus</keyword>
<feature type="compositionally biased region" description="Polar residues" evidence="6">
    <location>
        <begin position="26"/>
        <end position="37"/>
    </location>
</feature>
<feature type="compositionally biased region" description="Basic residues" evidence="6">
    <location>
        <begin position="313"/>
        <end position="323"/>
    </location>
</feature>
<feature type="region of interest" description="Disordered" evidence="6">
    <location>
        <begin position="935"/>
        <end position="955"/>
    </location>
</feature>
<feature type="compositionally biased region" description="Basic and acidic residues" evidence="6">
    <location>
        <begin position="252"/>
        <end position="288"/>
    </location>
</feature>
<comment type="subcellular location">
    <subcellularLocation>
        <location evidence="1">Nucleus</location>
    </subcellularLocation>
</comment>
<reference evidence="7 8" key="1">
    <citation type="journal article" date="2018" name="Nat. Genet.">
        <title>The Rosa genome provides new insights in the design of modern roses.</title>
        <authorList>
            <person name="Bendahmane M."/>
        </authorList>
    </citation>
    <scope>NUCLEOTIDE SEQUENCE [LARGE SCALE GENOMIC DNA]</scope>
    <source>
        <strain evidence="8">cv. Old Blush</strain>
    </source>
</reference>
<dbReference type="GO" id="GO:0006355">
    <property type="term" value="P:regulation of DNA-templated transcription"/>
    <property type="evidence" value="ECO:0007669"/>
    <property type="project" value="InterPro"/>
</dbReference>
<evidence type="ECO:0000256" key="3">
    <source>
        <dbReference type="ARBA" id="ARBA00023125"/>
    </source>
</evidence>
<dbReference type="Gramene" id="PRQ38036">
    <property type="protein sequence ID" value="PRQ38036"/>
    <property type="gene ID" value="RchiOBHm_Chr4g0409331"/>
</dbReference>
<comment type="caution">
    <text evidence="7">The sequence shown here is derived from an EMBL/GenBank/DDBJ whole genome shotgun (WGS) entry which is preliminary data.</text>
</comment>
<evidence type="ECO:0000256" key="6">
    <source>
        <dbReference type="SAM" id="MobiDB-lite"/>
    </source>
</evidence>
<dbReference type="InterPro" id="IPR052416">
    <property type="entry name" value="GTF3C_component"/>
</dbReference>
<sequence>MNEEEVEPPLGVLLGRKRGKTKSAKRASQVTPHSTEPLQIEPEPVPIDAEPIAIEPENSRNGARVSVSMFDDSVENHFRVMHTISELCGDAEDEPLPVSDIQRLSSSTTFLREWADFKYEPRDVRFACEAESSDEEDVVSRINLRQFSSATVPQNDAGNTSSPELRQDYVMYVGGPVWALDWCPRVHESHDRHAKCEFIAIAAHPPGSSYHKLGEPLTGRGAIQIWCLLNASVNDEGVPIGDKPKGGNKRSGATEKCTEQKRGRPRKKPLEESVGKEATEEKLSEPKRPRGRPRKKPIEESIDKEAKEEKSTQPKRPRGRPRNKLIEESVDNLDGRTNCDEVLAIDYPKESSELHSMDCLPANTQGNFVQEYHGKKQLSYGQSQPKKPRGRPRKKPIKEPVDNLDGGNNNFEVLAIEYQKESLELHSTDCLLANTQVDAVQETSYKQTRSKRPRGIHGKKPIEESVENLDDSSNTGEALDDQYPKELLELEGRDCAPENTQGDEVQDDSGKKRKTYRKTRAKIPREKPGEKLVEYSVDNLHGSSHYAEALGVQYLKETSELHAMNCVPAFTQAHDVQEALNEKLESSGPGPQTNNNVSNNGYAEIGSIRCSVPKDVALPRIIFCLAHHGKVAWDVKWRPLNEHDSRCKHRMGYLAVLLGNGSLEVWEVPVPRAIEVIYSSSSGEGTDPRFVKLAPVFRCSMLKSGDKKSIPLTVEWSASPPHDYLIAGCHDGTVAMWKFSASNVSQDTRPLLCFSADTNPIRALSWAPAQSNSDNANVIATAGHGGLKFWDLRDPFRPLWDIDHIPRFIYSLDWIPDPRCVLLSFDDGTMRLLSLTKAASDAPVTGKPFAGTKQQGLHNLGCLPFAIWSVQVSRLTGMVAYCGADGTVLRFQLTSNAVEKDATRNRAPHFLCVSLTEEDSVVTINTPVPYNPFPLKTSRKAEPNKVKREHDKMTTTSQDQVLALCYGDDPGIELESGKEAASLRSKTLKSADDQALVCMDQEPFNTQDEEIGEKGTSLKGVVKQKSKSSKKNTEDEQEPEGRDEELINTQREKTGTEYEVFPSKQVAMHRVRWNTNKGSERWLCYGGAAGIVRCQEIVLSDIDMKWARKK</sequence>
<dbReference type="GO" id="GO:0006383">
    <property type="term" value="P:transcription by RNA polymerase III"/>
    <property type="evidence" value="ECO:0007669"/>
    <property type="project" value="TreeGrafter"/>
</dbReference>